<dbReference type="RefSeq" id="WP_270885127.1">
    <property type="nucleotide sequence ID" value="NZ_JAQFVF010000084.1"/>
</dbReference>
<dbReference type="CDD" id="cd17324">
    <property type="entry name" value="MFS_NepI_like"/>
    <property type="match status" value="1"/>
</dbReference>
<dbReference type="EMBL" id="JBHSMJ010000002">
    <property type="protein sequence ID" value="MFC5446666.1"/>
    <property type="molecule type" value="Genomic_DNA"/>
</dbReference>
<keyword evidence="4" id="KW-1003">Cell membrane</keyword>
<evidence type="ECO:0000256" key="8">
    <source>
        <dbReference type="SAM" id="Phobius"/>
    </source>
</evidence>
<evidence type="ECO:0000256" key="4">
    <source>
        <dbReference type="ARBA" id="ARBA00022475"/>
    </source>
</evidence>
<feature type="domain" description="Major facilitator superfamily (MFS) profile" evidence="9">
    <location>
        <begin position="9"/>
        <end position="394"/>
    </location>
</feature>
<evidence type="ECO:0000256" key="3">
    <source>
        <dbReference type="ARBA" id="ARBA00022448"/>
    </source>
</evidence>
<dbReference type="Pfam" id="PF07690">
    <property type="entry name" value="MFS_1"/>
    <property type="match status" value="1"/>
</dbReference>
<dbReference type="InterPro" id="IPR036259">
    <property type="entry name" value="MFS_trans_sf"/>
</dbReference>
<comment type="subcellular location">
    <subcellularLocation>
        <location evidence="1">Cell membrane</location>
        <topology evidence="1">Multi-pass membrane protein</topology>
    </subcellularLocation>
</comment>
<keyword evidence="7 8" id="KW-0472">Membrane</keyword>
<evidence type="ECO:0000256" key="6">
    <source>
        <dbReference type="ARBA" id="ARBA00022989"/>
    </source>
</evidence>
<comment type="caution">
    <text evidence="10">The sequence shown here is derived from an EMBL/GenBank/DDBJ whole genome shotgun (WGS) entry which is preliminary data.</text>
</comment>
<feature type="transmembrane region" description="Helical" evidence="8">
    <location>
        <begin position="307"/>
        <end position="333"/>
    </location>
</feature>
<keyword evidence="6 8" id="KW-1133">Transmembrane helix</keyword>
<feature type="transmembrane region" description="Helical" evidence="8">
    <location>
        <begin position="345"/>
        <end position="363"/>
    </location>
</feature>
<evidence type="ECO:0000313" key="10">
    <source>
        <dbReference type="EMBL" id="MFC5446666.1"/>
    </source>
</evidence>
<feature type="transmembrane region" description="Helical" evidence="8">
    <location>
        <begin position="139"/>
        <end position="163"/>
    </location>
</feature>
<dbReference type="PROSITE" id="PS50850">
    <property type="entry name" value="MFS"/>
    <property type="match status" value="1"/>
</dbReference>
<dbReference type="InterPro" id="IPR011701">
    <property type="entry name" value="MFS"/>
</dbReference>
<sequence length="411" mass="44757">MVNEPLSKSSNYSLMTGILFWCSLVVVSCVYLTIPLITIFADVFKVSSSQAAWTGSAFSFAFAGGGLFFGVLSERFGRKKMMLSGLLLLTVISPLTGSVSSLSWLVALRVAQGLAASMFPPSVLAYAMEMFPIKRRVTIIGFISTAFLMATIVGQIYSSYIVLYMSWSYVFYILFAIYFISTILITFFIPNDKTQQPDGGFFSAFLRIGYIFKKKNLPLCYIISATLFISLVGFFTTLGNYLTSSLFGLSHQDILWVRIVGIIGMIVAPFDGRLAAKIGVKNVLSCGLILAGIGLGLLGLWTNLILLVTLSVVFITGIAMALPALITLIGLIAGEIRAIAVSFHMFMVFIGASLGPILSIYLINHGGYLLSFEVSTGLLCLSLIVPYFIRLEEPRSYSASSQNETYANPAK</sequence>
<evidence type="ECO:0000259" key="9">
    <source>
        <dbReference type="PROSITE" id="PS50850"/>
    </source>
</evidence>
<evidence type="ECO:0000313" key="11">
    <source>
        <dbReference type="Proteomes" id="UP001596044"/>
    </source>
</evidence>
<dbReference type="PANTHER" id="PTHR43271:SF2">
    <property type="entry name" value="BLL2771 PROTEIN"/>
    <property type="match status" value="1"/>
</dbReference>
<dbReference type="PANTHER" id="PTHR43271">
    <property type="entry name" value="BLL2771 PROTEIN"/>
    <property type="match status" value="1"/>
</dbReference>
<feature type="transmembrane region" description="Helical" evidence="8">
    <location>
        <begin position="84"/>
        <end position="104"/>
    </location>
</feature>
<dbReference type="Gene3D" id="1.20.1250.20">
    <property type="entry name" value="MFS general substrate transporter like domains"/>
    <property type="match status" value="2"/>
</dbReference>
<feature type="transmembrane region" description="Helical" evidence="8">
    <location>
        <begin position="219"/>
        <end position="242"/>
    </location>
</feature>
<evidence type="ECO:0000256" key="7">
    <source>
        <dbReference type="ARBA" id="ARBA00023136"/>
    </source>
</evidence>
<dbReference type="SUPFAM" id="SSF103473">
    <property type="entry name" value="MFS general substrate transporter"/>
    <property type="match status" value="1"/>
</dbReference>
<evidence type="ECO:0000256" key="2">
    <source>
        <dbReference type="ARBA" id="ARBA00008335"/>
    </source>
</evidence>
<dbReference type="InterPro" id="IPR020846">
    <property type="entry name" value="MFS_dom"/>
</dbReference>
<dbReference type="Proteomes" id="UP001596044">
    <property type="component" value="Unassembled WGS sequence"/>
</dbReference>
<keyword evidence="11" id="KW-1185">Reference proteome</keyword>
<feature type="transmembrane region" description="Helical" evidence="8">
    <location>
        <begin position="282"/>
        <end position="301"/>
    </location>
</feature>
<reference evidence="11" key="1">
    <citation type="journal article" date="2019" name="Int. J. Syst. Evol. Microbiol.">
        <title>The Global Catalogue of Microorganisms (GCM) 10K type strain sequencing project: providing services to taxonomists for standard genome sequencing and annotation.</title>
        <authorList>
            <consortium name="The Broad Institute Genomics Platform"/>
            <consortium name="The Broad Institute Genome Sequencing Center for Infectious Disease"/>
            <person name="Wu L."/>
            <person name="Ma J."/>
        </authorList>
    </citation>
    <scope>NUCLEOTIDE SEQUENCE [LARGE SCALE GENOMIC DNA]</scope>
    <source>
        <strain evidence="11">KACC 11904</strain>
    </source>
</reference>
<feature type="transmembrane region" description="Helical" evidence="8">
    <location>
        <begin position="12"/>
        <end position="40"/>
    </location>
</feature>
<feature type="transmembrane region" description="Helical" evidence="8">
    <location>
        <begin position="254"/>
        <end position="270"/>
    </location>
</feature>
<comment type="similarity">
    <text evidence="2">Belongs to the major facilitator superfamily.</text>
</comment>
<gene>
    <name evidence="10" type="ORF">ACFPOG_00170</name>
</gene>
<feature type="transmembrane region" description="Helical" evidence="8">
    <location>
        <begin position="369"/>
        <end position="389"/>
    </location>
</feature>
<proteinExistence type="inferred from homology"/>
<evidence type="ECO:0000256" key="1">
    <source>
        <dbReference type="ARBA" id="ARBA00004651"/>
    </source>
</evidence>
<evidence type="ECO:0000256" key="5">
    <source>
        <dbReference type="ARBA" id="ARBA00022692"/>
    </source>
</evidence>
<organism evidence="10 11">
    <name type="scientific">Paenibacillus aestuarii</name>
    <dbReference type="NCBI Taxonomy" id="516965"/>
    <lineage>
        <taxon>Bacteria</taxon>
        <taxon>Bacillati</taxon>
        <taxon>Bacillota</taxon>
        <taxon>Bacilli</taxon>
        <taxon>Bacillales</taxon>
        <taxon>Paenibacillaceae</taxon>
        <taxon>Paenibacillus</taxon>
    </lineage>
</organism>
<feature type="transmembrane region" description="Helical" evidence="8">
    <location>
        <begin position="110"/>
        <end position="127"/>
    </location>
</feature>
<keyword evidence="3" id="KW-0813">Transport</keyword>
<accession>A0ABW0K1K8</accession>
<feature type="transmembrane region" description="Helical" evidence="8">
    <location>
        <begin position="52"/>
        <end position="72"/>
    </location>
</feature>
<feature type="transmembrane region" description="Helical" evidence="8">
    <location>
        <begin position="169"/>
        <end position="189"/>
    </location>
</feature>
<protein>
    <submittedName>
        <fullName evidence="10">MFS transporter</fullName>
    </submittedName>
</protein>
<keyword evidence="5 8" id="KW-0812">Transmembrane</keyword>
<name>A0ABW0K1K8_9BACL</name>